<gene>
    <name evidence="2" type="ORF">NCTC10738_04260</name>
    <name evidence="1" type="ORF">TUM17379_18140</name>
</gene>
<organism evidence="2 3">
    <name type="scientific">Shewanella algae</name>
    <dbReference type="NCBI Taxonomy" id="38313"/>
    <lineage>
        <taxon>Bacteria</taxon>
        <taxon>Pseudomonadati</taxon>
        <taxon>Pseudomonadota</taxon>
        <taxon>Gammaproteobacteria</taxon>
        <taxon>Alteromonadales</taxon>
        <taxon>Shewanellaceae</taxon>
        <taxon>Shewanella</taxon>
    </lineage>
</organism>
<dbReference type="RefSeq" id="WP_025889513.1">
    <property type="nucleotide sequence ID" value="NZ_AP024609.1"/>
</dbReference>
<accession>A0A380C0U7</accession>
<dbReference type="Pfam" id="PF14056">
    <property type="entry name" value="DUF4250"/>
    <property type="match status" value="1"/>
</dbReference>
<reference evidence="2 3" key="1">
    <citation type="submission" date="2018-06" db="EMBL/GenBank/DDBJ databases">
        <authorList>
            <consortium name="Pathogen Informatics"/>
            <person name="Doyle S."/>
        </authorList>
    </citation>
    <scope>NUCLEOTIDE SEQUENCE [LARGE SCALE GENOMIC DNA]</scope>
    <source>
        <strain evidence="2 3">NCTC10738</strain>
    </source>
</reference>
<reference evidence="1" key="2">
    <citation type="submission" date="2021-05" db="EMBL/GenBank/DDBJ databases">
        <title>Molecular characterization for Shewanella algae harboring chromosomal blaOXA-55-like strains isolated from clinical and environment sample.</title>
        <authorList>
            <person name="Ohama Y."/>
            <person name="Aoki K."/>
            <person name="Harada S."/>
            <person name="Moriya K."/>
            <person name="Ishii Y."/>
            <person name="Tateda K."/>
        </authorList>
    </citation>
    <scope>NUCLEOTIDE SEQUENCE</scope>
    <source>
        <strain evidence="1">TUM17379</strain>
    </source>
</reference>
<dbReference type="AlphaFoldDB" id="A0A380C0U7"/>
<evidence type="ECO:0008006" key="4">
    <source>
        <dbReference type="Google" id="ProtNLM"/>
    </source>
</evidence>
<evidence type="ECO:0000313" key="1">
    <source>
        <dbReference type="EMBL" id="BCV44796.1"/>
    </source>
</evidence>
<protein>
    <recommendedName>
        <fullName evidence="4">DUF4250 domain-containing protein</fullName>
    </recommendedName>
</protein>
<dbReference type="EMBL" id="AP024613">
    <property type="protein sequence ID" value="BCV44796.1"/>
    <property type="molecule type" value="Genomic_DNA"/>
</dbReference>
<sequence>MESLQHLPAEILLGIVNEKLRLHCPDRDALYYELDLSPAQLEHKLSALGYEYHALSNQYRRLK</sequence>
<dbReference type="Proteomes" id="UP000825078">
    <property type="component" value="Chromosome"/>
</dbReference>
<evidence type="ECO:0000313" key="2">
    <source>
        <dbReference type="EMBL" id="SUJ10255.1"/>
    </source>
</evidence>
<proteinExistence type="predicted"/>
<name>A0A380C0U7_9GAMM</name>
<keyword evidence="3" id="KW-1185">Reference proteome</keyword>
<dbReference type="Proteomes" id="UP000254069">
    <property type="component" value="Unassembled WGS sequence"/>
</dbReference>
<dbReference type="KEGG" id="salg:BS332_16305"/>
<evidence type="ECO:0000313" key="3">
    <source>
        <dbReference type="Proteomes" id="UP000254069"/>
    </source>
</evidence>
<dbReference type="InterPro" id="IPR025346">
    <property type="entry name" value="DUF4250"/>
</dbReference>
<dbReference type="EMBL" id="UGYO01000002">
    <property type="protein sequence ID" value="SUJ10255.1"/>
    <property type="molecule type" value="Genomic_DNA"/>
</dbReference>